<proteinExistence type="predicted"/>
<reference evidence="2 4" key="1">
    <citation type="submission" date="2020-06" db="EMBL/GenBank/DDBJ databases">
        <title>Anoxygenic phototrophic Chloroflexota member uses a Type I reaction center.</title>
        <authorList>
            <person name="Tsuji J.M."/>
            <person name="Shaw N.A."/>
            <person name="Nagashima S."/>
            <person name="Venkiteswaran J."/>
            <person name="Schiff S.L."/>
            <person name="Hanada S."/>
            <person name="Tank M."/>
            <person name="Neufeld J.D."/>
        </authorList>
    </citation>
    <scope>NUCLEOTIDE SEQUENCE [LARGE SCALE GENOMIC DNA]</scope>
    <source>
        <strain evidence="2">L227-S17</strain>
    </source>
</reference>
<dbReference type="EMBL" id="CP128400">
    <property type="protein sequence ID" value="WJW69260.1"/>
    <property type="molecule type" value="Genomic_DNA"/>
</dbReference>
<dbReference type="AlphaFoldDB" id="A0A8T7M5H4"/>
<feature type="transmembrane region" description="Helical" evidence="1">
    <location>
        <begin position="356"/>
        <end position="373"/>
    </location>
</feature>
<keyword evidence="1" id="KW-0812">Transmembrane</keyword>
<keyword evidence="1" id="KW-0472">Membrane</keyword>
<evidence type="ECO:0000313" key="4">
    <source>
        <dbReference type="Proteomes" id="UP000521676"/>
    </source>
</evidence>
<name>A0A8T7M5H4_9CHLR</name>
<dbReference type="Proteomes" id="UP001431572">
    <property type="component" value="Chromosome 2"/>
</dbReference>
<protein>
    <recommendedName>
        <fullName evidence="6">YfhO family protein</fullName>
    </recommendedName>
</protein>
<evidence type="ECO:0000313" key="2">
    <source>
        <dbReference type="EMBL" id="NWJ47345.1"/>
    </source>
</evidence>
<organism evidence="2 4">
    <name type="scientific">Candidatus Chlorohelix allophototropha</name>
    <dbReference type="NCBI Taxonomy" id="3003348"/>
    <lineage>
        <taxon>Bacteria</taxon>
        <taxon>Bacillati</taxon>
        <taxon>Chloroflexota</taxon>
        <taxon>Chloroflexia</taxon>
        <taxon>Candidatus Chloroheliales</taxon>
        <taxon>Candidatus Chloroheliaceae</taxon>
        <taxon>Candidatus Chlorohelix</taxon>
    </lineage>
</organism>
<feature type="transmembrane region" description="Helical" evidence="1">
    <location>
        <begin position="207"/>
        <end position="225"/>
    </location>
</feature>
<accession>A0A8T7M5H4</accession>
<feature type="transmembrane region" description="Helical" evidence="1">
    <location>
        <begin position="237"/>
        <end position="270"/>
    </location>
</feature>
<evidence type="ECO:0008006" key="6">
    <source>
        <dbReference type="Google" id="ProtNLM"/>
    </source>
</evidence>
<evidence type="ECO:0000313" key="3">
    <source>
        <dbReference type="EMBL" id="WJW69260.1"/>
    </source>
</evidence>
<feature type="transmembrane region" description="Helical" evidence="1">
    <location>
        <begin position="276"/>
        <end position="301"/>
    </location>
</feature>
<keyword evidence="5" id="KW-1185">Reference proteome</keyword>
<feature type="transmembrane region" description="Helical" evidence="1">
    <location>
        <begin position="64"/>
        <end position="83"/>
    </location>
</feature>
<evidence type="ECO:0000256" key="1">
    <source>
        <dbReference type="SAM" id="Phobius"/>
    </source>
</evidence>
<feature type="transmembrane region" description="Helical" evidence="1">
    <location>
        <begin position="174"/>
        <end position="195"/>
    </location>
</feature>
<reference evidence="3" key="2">
    <citation type="journal article" date="2024" name="Nature">
        <title>Anoxygenic phototroph of the Chloroflexota uses a type I reaction centre.</title>
        <authorList>
            <person name="Tsuji J.M."/>
            <person name="Shaw N.A."/>
            <person name="Nagashima S."/>
            <person name="Venkiteswaran J.J."/>
            <person name="Schiff S.L."/>
            <person name="Watanabe T."/>
            <person name="Fukui M."/>
            <person name="Hanada S."/>
            <person name="Tank M."/>
            <person name="Neufeld J.D."/>
        </authorList>
    </citation>
    <scope>NUCLEOTIDE SEQUENCE</scope>
    <source>
        <strain evidence="3">L227-S17</strain>
    </source>
</reference>
<sequence>MSLSRLVFSRIENSDKNTPVATIARKKSFSELLVSTRHALWAGSESPVPMQRTERFKLLALRHLLPFGIYLAITIVITFPLILNFNSQVQGDNSDAWQNIWNYWWLGKSLGEFRLPFTTDMLYAPYGVPLYLDTLNISNGLIGLPIMILFGAVAAYNFIALVAFSLAGYWTYLLVSYVSGNRLAGFVGGIIYAFSSYQLTQYYLGQANLYASGWLPAYFYSLIAANNTKGRQRTLYTLLGLASLVLIMLTDWQYVIFAGLFTLFYTFYIAIGRRSFVPFVIAASIGLVWLALAAPLIFKTFDIINSKIVDTPYYAFSVSYSADLFSFVLPSPRHFIWGDWSKGINSGATDLEHNKAIFIGLLPVLLSLIGIRYQFKRSLFWVFLALLFAILALGPLLQTGGTLHEDISLPFSILQNIPGINFARVPVRFVLITVLSFSILAGYAIATLLPKIKNIKWQVGLAGLIAVLLLGEHLPAPYPINAALSQPYYQQIGSSTEKGAVLELPYTRTRAQSLYNQTIHQHPIIGGYLSRNIEYPIVDLPPLGKMPTGSSNDIILNPPSEQEIGSRALAFAGVHWLSFLLDDPTLTTPWMENFVKLFAVPTPLYQDDKMAVYRPTQVQDMSKPLFVFDLKGGWHEAENAPDLQPSGKVRWFDKRGGSYVWNLSDRTQSANLEFEIWSFNRPRTLTIRVDNVDIGSWQINEKKKLSIPLTLSAGRHQLEFRSPLEDSQSPADLGLGNDKRKLSMAVTNLTLKTANQN</sequence>
<dbReference type="EMBL" id="JACATZ010000003">
    <property type="protein sequence ID" value="NWJ47345.1"/>
    <property type="molecule type" value="Genomic_DNA"/>
</dbReference>
<evidence type="ECO:0000313" key="5">
    <source>
        <dbReference type="Proteomes" id="UP001431572"/>
    </source>
</evidence>
<keyword evidence="1" id="KW-1133">Transmembrane helix</keyword>
<dbReference type="RefSeq" id="WP_341471147.1">
    <property type="nucleotide sequence ID" value="NZ_CP128400.1"/>
</dbReference>
<feature type="transmembrane region" description="Helical" evidence="1">
    <location>
        <begin position="142"/>
        <end position="167"/>
    </location>
</feature>
<feature type="transmembrane region" description="Helical" evidence="1">
    <location>
        <begin position="380"/>
        <end position="397"/>
    </location>
</feature>
<feature type="transmembrane region" description="Helical" evidence="1">
    <location>
        <begin position="429"/>
        <end position="449"/>
    </location>
</feature>
<dbReference type="Proteomes" id="UP000521676">
    <property type="component" value="Unassembled WGS sequence"/>
</dbReference>
<gene>
    <name evidence="2" type="ORF">HXX08_15915</name>
    <name evidence="3" type="ORF">OZ401_002863</name>
</gene>